<dbReference type="Gene3D" id="3.30.70.270">
    <property type="match status" value="1"/>
</dbReference>
<feature type="transmembrane region" description="Helical" evidence="1">
    <location>
        <begin position="122"/>
        <end position="141"/>
    </location>
</feature>
<gene>
    <name evidence="3" type="primary">gmr_12</name>
    <name evidence="3" type="ORF">SAMEA1710456_02464</name>
</gene>
<dbReference type="PROSITE" id="PS50887">
    <property type="entry name" value="GGDEF"/>
    <property type="match status" value="1"/>
</dbReference>
<feature type="transmembrane region" description="Helical" evidence="1">
    <location>
        <begin position="91"/>
        <end position="110"/>
    </location>
</feature>
<dbReference type="PANTHER" id="PTHR45138">
    <property type="entry name" value="REGULATORY COMPONENTS OF SENSORY TRANSDUCTION SYSTEM"/>
    <property type="match status" value="1"/>
</dbReference>
<feature type="transmembrane region" description="Helical" evidence="1">
    <location>
        <begin position="162"/>
        <end position="183"/>
    </location>
</feature>
<dbReference type="InterPro" id="IPR000160">
    <property type="entry name" value="GGDEF_dom"/>
</dbReference>
<dbReference type="Proteomes" id="UP000346772">
    <property type="component" value="Unassembled WGS sequence"/>
</dbReference>
<keyword evidence="3" id="KW-0808">Transferase</keyword>
<dbReference type="Pfam" id="PF00990">
    <property type="entry name" value="GGDEF"/>
    <property type="match status" value="1"/>
</dbReference>
<dbReference type="PANTHER" id="PTHR45138:SF6">
    <property type="entry name" value="DIGUANYLATE CYCLASE DGCN"/>
    <property type="match status" value="1"/>
</dbReference>
<evidence type="ECO:0000313" key="4">
    <source>
        <dbReference type="Proteomes" id="UP000346772"/>
    </source>
</evidence>
<dbReference type="GO" id="GO:0005886">
    <property type="term" value="C:plasma membrane"/>
    <property type="evidence" value="ECO:0007669"/>
    <property type="project" value="TreeGrafter"/>
</dbReference>
<dbReference type="SUPFAM" id="SSF55073">
    <property type="entry name" value="Nucleotide cyclase"/>
    <property type="match status" value="1"/>
</dbReference>
<dbReference type="InterPro" id="IPR043128">
    <property type="entry name" value="Rev_trsase/Diguanyl_cyclase"/>
</dbReference>
<dbReference type="GO" id="GO:1902201">
    <property type="term" value="P:negative regulation of bacterial-type flagellum-dependent cell motility"/>
    <property type="evidence" value="ECO:0007669"/>
    <property type="project" value="TreeGrafter"/>
</dbReference>
<accession>A0AAX3H5I2</accession>
<feature type="transmembrane region" description="Helical" evidence="1">
    <location>
        <begin position="6"/>
        <end position="26"/>
    </location>
</feature>
<dbReference type="InterPro" id="IPR029787">
    <property type="entry name" value="Nucleotide_cyclase"/>
</dbReference>
<dbReference type="RefSeq" id="WP_003418032.1">
    <property type="nucleotide sequence ID" value="NZ_BEHB01000015.1"/>
</dbReference>
<keyword evidence="1" id="KW-1133">Transmembrane helix</keyword>
<sequence length="393" mass="45962">MKYHIFLIITIILIVELCNIYIYKIASFGNKSIAIHKNYKYIFLIKPLTFLTIIFTKLPLPLFYILFYIVSHKLLLISIKNSDNKHFIPNIAVINFCILHLITISIMSIVENTSPDIIFVNMSSRIISILIASILDFILWYSMDKIKEHIYVITQNQIEFSLFLKFIYFTLGYILFDSIQIAFSPPSALTSYFILGSNILLSLQMIIFINHIYSIEKNIYLEKEHNRLKMIKQEQLLKVNLLKKKANIDELTSAYNRKFAFEKIQHYIDNSLLFSLIYIDLDKLKTINDKYGHLAGDNYIINFSSIIISNLKADDIFARIGGDEFIVIMPKSNENTTKEFIEKIRKSMYNKISFSYGIVEVPSENKMTVEEIINIADIRMYTNKQNNHKRNSN</sequence>
<dbReference type="InterPro" id="IPR050469">
    <property type="entry name" value="Diguanylate_Cyclase"/>
</dbReference>
<keyword evidence="3" id="KW-0418">Kinase</keyword>
<feature type="domain" description="GGDEF" evidence="2">
    <location>
        <begin position="272"/>
        <end position="393"/>
    </location>
</feature>
<comment type="caution">
    <text evidence="3">The sequence shown here is derived from an EMBL/GenBank/DDBJ whole genome shotgun (WGS) entry which is preliminary data.</text>
</comment>
<name>A0AAX3H5I2_CLODI</name>
<dbReference type="GO" id="GO:0071111">
    <property type="term" value="F:cyclic-guanylate-specific phosphodiesterase activity"/>
    <property type="evidence" value="ECO:0007669"/>
    <property type="project" value="UniProtKB-EC"/>
</dbReference>
<dbReference type="EMBL" id="CAADAT010000014">
    <property type="protein sequence ID" value="VFD54967.1"/>
    <property type="molecule type" value="Genomic_DNA"/>
</dbReference>
<dbReference type="CDD" id="cd01949">
    <property type="entry name" value="GGDEF"/>
    <property type="match status" value="1"/>
</dbReference>
<organism evidence="3 4">
    <name type="scientific">Clostridioides difficile</name>
    <name type="common">Peptoclostridium difficile</name>
    <dbReference type="NCBI Taxonomy" id="1496"/>
    <lineage>
        <taxon>Bacteria</taxon>
        <taxon>Bacillati</taxon>
        <taxon>Bacillota</taxon>
        <taxon>Clostridia</taxon>
        <taxon>Peptostreptococcales</taxon>
        <taxon>Peptostreptococcaceae</taxon>
        <taxon>Clostridioides</taxon>
    </lineage>
</organism>
<evidence type="ECO:0000256" key="1">
    <source>
        <dbReference type="SAM" id="Phobius"/>
    </source>
</evidence>
<dbReference type="NCBIfam" id="TIGR00254">
    <property type="entry name" value="GGDEF"/>
    <property type="match status" value="1"/>
</dbReference>
<evidence type="ECO:0000259" key="2">
    <source>
        <dbReference type="PROSITE" id="PS50887"/>
    </source>
</evidence>
<feature type="transmembrane region" description="Helical" evidence="1">
    <location>
        <begin position="189"/>
        <end position="213"/>
    </location>
</feature>
<keyword evidence="1" id="KW-0472">Membrane</keyword>
<keyword evidence="3" id="KW-0378">Hydrolase</keyword>
<dbReference type="AlphaFoldDB" id="A0AAX3H5I2"/>
<dbReference type="GO" id="GO:0016301">
    <property type="term" value="F:kinase activity"/>
    <property type="evidence" value="ECO:0007669"/>
    <property type="project" value="UniProtKB-KW"/>
</dbReference>
<dbReference type="SMART" id="SM00267">
    <property type="entry name" value="GGDEF"/>
    <property type="match status" value="1"/>
</dbReference>
<dbReference type="GO" id="GO:0043709">
    <property type="term" value="P:cell adhesion involved in single-species biofilm formation"/>
    <property type="evidence" value="ECO:0007669"/>
    <property type="project" value="TreeGrafter"/>
</dbReference>
<evidence type="ECO:0000313" key="3">
    <source>
        <dbReference type="EMBL" id="VFD54967.1"/>
    </source>
</evidence>
<proteinExistence type="predicted"/>
<dbReference type="EC" id="3.1.4.52" evidence="3"/>
<reference evidence="3 4" key="1">
    <citation type="submission" date="2019-02" db="EMBL/GenBank/DDBJ databases">
        <authorList>
            <consortium name="Pathogen Informatics"/>
        </authorList>
    </citation>
    <scope>NUCLEOTIDE SEQUENCE [LARGE SCALE GENOMIC DNA]</scope>
    <source>
        <strain evidence="3 4">078GUE027</strain>
    </source>
</reference>
<keyword evidence="1" id="KW-0812">Transmembrane</keyword>
<dbReference type="GO" id="GO:0052621">
    <property type="term" value="F:diguanylate cyclase activity"/>
    <property type="evidence" value="ECO:0007669"/>
    <property type="project" value="TreeGrafter"/>
</dbReference>
<protein>
    <submittedName>
        <fullName evidence="3">Diguanylate kinase signaling protein</fullName>
        <ecNumber evidence="3">3.1.4.52</ecNumber>
    </submittedName>
</protein>